<gene>
    <name evidence="4" type="ORF">S03H2_28672</name>
</gene>
<dbReference type="Gene3D" id="1.10.150.130">
    <property type="match status" value="1"/>
</dbReference>
<dbReference type="GO" id="GO:0006310">
    <property type="term" value="P:DNA recombination"/>
    <property type="evidence" value="ECO:0007669"/>
    <property type="project" value="UniProtKB-KW"/>
</dbReference>
<dbReference type="InterPro" id="IPR011010">
    <property type="entry name" value="DNA_brk_join_enz"/>
</dbReference>
<dbReference type="PANTHER" id="PTHR30349:SF41">
    <property type="entry name" value="INTEGRASE_RECOMBINASE PROTEIN MJ0367-RELATED"/>
    <property type="match status" value="1"/>
</dbReference>
<evidence type="ECO:0000313" key="4">
    <source>
        <dbReference type="EMBL" id="GAH58462.1"/>
    </source>
</evidence>
<feature type="domain" description="Tyr recombinase" evidence="3">
    <location>
        <begin position="57"/>
        <end position="240"/>
    </location>
</feature>
<dbReference type="InterPro" id="IPR050090">
    <property type="entry name" value="Tyrosine_recombinase_XerCD"/>
</dbReference>
<evidence type="ECO:0000256" key="2">
    <source>
        <dbReference type="ARBA" id="ARBA00023172"/>
    </source>
</evidence>
<dbReference type="Pfam" id="PF00589">
    <property type="entry name" value="Phage_integrase"/>
    <property type="match status" value="1"/>
</dbReference>
<dbReference type="InterPro" id="IPR010998">
    <property type="entry name" value="Integrase_recombinase_N"/>
</dbReference>
<dbReference type="AlphaFoldDB" id="X1GMT1"/>
<reference evidence="4" key="1">
    <citation type="journal article" date="2014" name="Front. Microbiol.">
        <title>High frequency of phylogenetically diverse reductive dehalogenase-homologous genes in deep subseafloor sedimentary metagenomes.</title>
        <authorList>
            <person name="Kawai M."/>
            <person name="Futagami T."/>
            <person name="Toyoda A."/>
            <person name="Takaki Y."/>
            <person name="Nishi S."/>
            <person name="Hori S."/>
            <person name="Arai W."/>
            <person name="Tsubouchi T."/>
            <person name="Morono Y."/>
            <person name="Uchiyama I."/>
            <person name="Ito T."/>
            <person name="Fujiyama A."/>
            <person name="Inagaki F."/>
            <person name="Takami H."/>
        </authorList>
    </citation>
    <scope>NUCLEOTIDE SEQUENCE</scope>
    <source>
        <strain evidence="4">Expedition CK06-06</strain>
    </source>
</reference>
<organism evidence="4">
    <name type="scientific">marine sediment metagenome</name>
    <dbReference type="NCBI Taxonomy" id="412755"/>
    <lineage>
        <taxon>unclassified sequences</taxon>
        <taxon>metagenomes</taxon>
        <taxon>ecological metagenomes</taxon>
    </lineage>
</organism>
<dbReference type="Gene3D" id="1.10.443.10">
    <property type="entry name" value="Intergrase catalytic core"/>
    <property type="match status" value="1"/>
</dbReference>
<keyword evidence="1" id="KW-0238">DNA-binding</keyword>
<name>X1GMT1_9ZZZZ</name>
<keyword evidence="2" id="KW-0233">DNA recombination</keyword>
<dbReference type="InterPro" id="IPR013762">
    <property type="entry name" value="Integrase-like_cat_sf"/>
</dbReference>
<evidence type="ECO:0000256" key="1">
    <source>
        <dbReference type="ARBA" id="ARBA00023125"/>
    </source>
</evidence>
<proteinExistence type="predicted"/>
<dbReference type="EMBL" id="BARU01017276">
    <property type="protein sequence ID" value="GAH58462.1"/>
    <property type="molecule type" value="Genomic_DNA"/>
</dbReference>
<dbReference type="InterPro" id="IPR002104">
    <property type="entry name" value="Integrase_catalytic"/>
</dbReference>
<sequence length="240" mass="28483">MGDVDQYLSLVRSRNISNNTYAKLINCIRSFLRFLNRREYIKKDFSSLVKIPSKVESIKEELSDLDIKNIKNYLSVRKEKYKNENLRDKIIFSLGIDCGLRRQEFINLNWEDINFDENSINIKNSKGRKNRVVYFNKDLRELLYLYRKLNGKYINALIRGAHGKRITKCSLQNIISRVFKESKTYRKNLTLHSLRHTYAERLRRKGIDLPTISKLLGHSRLDTTDIYLHVNKDDFKMAVL</sequence>
<dbReference type="CDD" id="cd00397">
    <property type="entry name" value="DNA_BRE_C"/>
    <property type="match status" value="1"/>
</dbReference>
<dbReference type="GO" id="GO:0003677">
    <property type="term" value="F:DNA binding"/>
    <property type="evidence" value="ECO:0007669"/>
    <property type="project" value="UniProtKB-KW"/>
</dbReference>
<protein>
    <recommendedName>
        <fullName evidence="3">Tyr recombinase domain-containing protein</fullName>
    </recommendedName>
</protein>
<evidence type="ECO:0000259" key="3">
    <source>
        <dbReference type="PROSITE" id="PS51898"/>
    </source>
</evidence>
<dbReference type="SUPFAM" id="SSF56349">
    <property type="entry name" value="DNA breaking-rejoining enzymes"/>
    <property type="match status" value="1"/>
</dbReference>
<dbReference type="PANTHER" id="PTHR30349">
    <property type="entry name" value="PHAGE INTEGRASE-RELATED"/>
    <property type="match status" value="1"/>
</dbReference>
<dbReference type="GO" id="GO:0015074">
    <property type="term" value="P:DNA integration"/>
    <property type="evidence" value="ECO:0007669"/>
    <property type="project" value="InterPro"/>
</dbReference>
<accession>X1GMT1</accession>
<dbReference type="PROSITE" id="PS51898">
    <property type="entry name" value="TYR_RECOMBINASE"/>
    <property type="match status" value="1"/>
</dbReference>
<comment type="caution">
    <text evidence="4">The sequence shown here is derived from an EMBL/GenBank/DDBJ whole genome shotgun (WGS) entry which is preliminary data.</text>
</comment>